<dbReference type="PROSITE" id="PS50011">
    <property type="entry name" value="PROTEIN_KINASE_DOM"/>
    <property type="match status" value="2"/>
</dbReference>
<evidence type="ECO:0000256" key="4">
    <source>
        <dbReference type="ARBA" id="ARBA00022840"/>
    </source>
</evidence>
<protein>
    <submittedName>
        <fullName evidence="7">Kinase-like domain-containing protein</fullName>
    </submittedName>
</protein>
<feature type="compositionally biased region" description="Acidic residues" evidence="5">
    <location>
        <begin position="712"/>
        <end position="725"/>
    </location>
</feature>
<dbReference type="GO" id="GO:0005524">
    <property type="term" value="F:ATP binding"/>
    <property type="evidence" value="ECO:0007669"/>
    <property type="project" value="UniProtKB-KW"/>
</dbReference>
<dbReference type="GO" id="GO:0004674">
    <property type="term" value="F:protein serine/threonine kinase activity"/>
    <property type="evidence" value="ECO:0007669"/>
    <property type="project" value="TreeGrafter"/>
</dbReference>
<dbReference type="InterPro" id="IPR011009">
    <property type="entry name" value="Kinase-like_dom_sf"/>
</dbReference>
<keyword evidence="2" id="KW-0547">Nucleotide-binding</keyword>
<dbReference type="PANTHER" id="PTHR44329:SF288">
    <property type="entry name" value="MITOGEN-ACTIVATED PROTEIN KINASE KINASE KINASE 20"/>
    <property type="match status" value="1"/>
</dbReference>
<dbReference type="SUPFAM" id="SSF56112">
    <property type="entry name" value="Protein kinase-like (PK-like)"/>
    <property type="match status" value="2"/>
</dbReference>
<evidence type="ECO:0000256" key="3">
    <source>
        <dbReference type="ARBA" id="ARBA00022777"/>
    </source>
</evidence>
<dbReference type="PANTHER" id="PTHR44329">
    <property type="entry name" value="SERINE/THREONINE-PROTEIN KINASE TNNI3K-RELATED"/>
    <property type="match status" value="1"/>
</dbReference>
<dbReference type="Proteomes" id="UP000736335">
    <property type="component" value="Unassembled WGS sequence"/>
</dbReference>
<gene>
    <name evidence="7" type="ORF">BJ322DRAFT_534976</name>
</gene>
<proteinExistence type="predicted"/>
<accession>A0A9P6HKK6</accession>
<keyword evidence="1" id="KW-0808">Transferase</keyword>
<dbReference type="AlphaFoldDB" id="A0A9P6HKK6"/>
<feature type="compositionally biased region" description="Basic and acidic residues" evidence="5">
    <location>
        <begin position="729"/>
        <end position="747"/>
    </location>
</feature>
<dbReference type="EMBL" id="WIUZ02000003">
    <property type="protein sequence ID" value="KAF9789442.1"/>
    <property type="molecule type" value="Genomic_DNA"/>
</dbReference>
<sequence>MTSPSNPALQKLRDLDKSLSGFHDQLSNVLYGEEYARCVANLQGDDLKWLVDFLDGAFSGLPHFSAASRKCLRELRSICGAGAILPTSYTLSSNLDIDPLAFNAGGFGDVHKGTLDGSLVCVKRVRQYSQQDQAMFTKAFCREAVMWRHLKHPHIVPLLGTTTEPLQLISVWMPGGELLSYLKDSNANRLVLLSEVAEGLCYLHSRNVIHGDLKGPNILVDHVGHARITDFGIARITQSLDSIRSASTHDNAFTPRWTAPEVLRDGKHSKEADIFSFAMVMVEVFTGAVPFLGKPATAAIFDIMSGERPRRPTHPNCTTELWKLMNHCWDPNPYLRPAVMEVLSDLRGADRPTWRWLINDTLPADDRISLVTMIFSDRDQVKMVTNLSGDDAQIFVDNISEVLDGLAPQIHRRCLRYLYGICGDQALLPRSLEIPPCYNSAENPSFHSGSTDVWKGQHEGQEVSAQVLRVLPGDDTEKIKGRFCRVVVTWRALNHPNLLPLLGVTMTENQLVMVSEWKPNGNIMEFARANPNVDRLGLLRGITRGLIYMHDQRIIHGDLKGVNILIDDDGNARLAGFNLVTVASRRSAMAAPPDADGWIPWMSPELLYPEKFGLTETRPTVKSDIYALGMVVYEVLSGQVPFAAYRDPEVVSKVLEGKRPERPREDAGKPFTDDIWEVLEHCWEQQPRDRPSVQCVLDVLDGGLSTSWPPSDMDEEVETDTDDENTVVNKEKSEPSTESRSCVERPEQSTTNIESVELGAESSSGVEGEPRPLIMGGSDGIGTDPPQKRFPAVTRVRNNLRKLFPRDKSGGLSRPGSQ</sequence>
<evidence type="ECO:0000256" key="2">
    <source>
        <dbReference type="ARBA" id="ARBA00022741"/>
    </source>
</evidence>
<evidence type="ECO:0000259" key="6">
    <source>
        <dbReference type="PROSITE" id="PS50011"/>
    </source>
</evidence>
<dbReference type="InterPro" id="IPR001245">
    <property type="entry name" value="Ser-Thr/Tyr_kinase_cat_dom"/>
</dbReference>
<dbReference type="InterPro" id="IPR051681">
    <property type="entry name" value="Ser/Thr_Kinases-Pseudokinases"/>
</dbReference>
<evidence type="ECO:0000256" key="5">
    <source>
        <dbReference type="SAM" id="MobiDB-lite"/>
    </source>
</evidence>
<keyword evidence="4" id="KW-0067">ATP-binding</keyword>
<keyword evidence="8" id="KW-1185">Reference proteome</keyword>
<reference evidence="7" key="2">
    <citation type="submission" date="2020-11" db="EMBL/GenBank/DDBJ databases">
        <authorList>
            <consortium name="DOE Joint Genome Institute"/>
            <person name="Kuo A."/>
            <person name="Miyauchi S."/>
            <person name="Kiss E."/>
            <person name="Drula E."/>
            <person name="Kohler A."/>
            <person name="Sanchez-Garcia M."/>
            <person name="Andreopoulos B."/>
            <person name="Barry K.W."/>
            <person name="Bonito G."/>
            <person name="Buee M."/>
            <person name="Carver A."/>
            <person name="Chen C."/>
            <person name="Cichocki N."/>
            <person name="Clum A."/>
            <person name="Culley D."/>
            <person name="Crous P.W."/>
            <person name="Fauchery L."/>
            <person name="Girlanda M."/>
            <person name="Hayes R."/>
            <person name="Keri Z."/>
            <person name="Labutti K."/>
            <person name="Lipzen A."/>
            <person name="Lombard V."/>
            <person name="Magnuson J."/>
            <person name="Maillard F."/>
            <person name="Morin E."/>
            <person name="Murat C."/>
            <person name="Nolan M."/>
            <person name="Ohm R."/>
            <person name="Pangilinan J."/>
            <person name="Pereira M."/>
            <person name="Perotto S."/>
            <person name="Peter M."/>
            <person name="Riley R."/>
            <person name="Sitrit Y."/>
            <person name="Stielow B."/>
            <person name="Szollosi G."/>
            <person name="Zifcakova L."/>
            <person name="Stursova M."/>
            <person name="Spatafora J.W."/>
            <person name="Tedersoo L."/>
            <person name="Vaario L.-M."/>
            <person name="Yamada A."/>
            <person name="Yan M."/>
            <person name="Wang P."/>
            <person name="Xu J."/>
            <person name="Bruns T."/>
            <person name="Baldrian P."/>
            <person name="Vilgalys R."/>
            <person name="Henrissat B."/>
            <person name="Grigoriev I.V."/>
            <person name="Hibbett D."/>
            <person name="Nagy L.G."/>
            <person name="Martin F.M."/>
        </authorList>
    </citation>
    <scope>NUCLEOTIDE SEQUENCE</scope>
    <source>
        <strain evidence="7">UH-Tt-Lm1</strain>
    </source>
</reference>
<dbReference type="OrthoDB" id="4062651at2759"/>
<dbReference type="Pfam" id="PF07714">
    <property type="entry name" value="PK_Tyr_Ser-Thr"/>
    <property type="match status" value="2"/>
</dbReference>
<dbReference type="SMART" id="SM00220">
    <property type="entry name" value="S_TKc"/>
    <property type="match status" value="2"/>
</dbReference>
<reference evidence="7" key="1">
    <citation type="journal article" date="2020" name="Nat. Commun.">
        <title>Large-scale genome sequencing of mycorrhizal fungi provides insights into the early evolution of symbiotic traits.</title>
        <authorList>
            <person name="Miyauchi S."/>
            <person name="Kiss E."/>
            <person name="Kuo A."/>
            <person name="Drula E."/>
            <person name="Kohler A."/>
            <person name="Sanchez-Garcia M."/>
            <person name="Morin E."/>
            <person name="Andreopoulos B."/>
            <person name="Barry K.W."/>
            <person name="Bonito G."/>
            <person name="Buee M."/>
            <person name="Carver A."/>
            <person name="Chen C."/>
            <person name="Cichocki N."/>
            <person name="Clum A."/>
            <person name="Culley D."/>
            <person name="Crous P.W."/>
            <person name="Fauchery L."/>
            <person name="Girlanda M."/>
            <person name="Hayes R.D."/>
            <person name="Keri Z."/>
            <person name="LaButti K."/>
            <person name="Lipzen A."/>
            <person name="Lombard V."/>
            <person name="Magnuson J."/>
            <person name="Maillard F."/>
            <person name="Murat C."/>
            <person name="Nolan M."/>
            <person name="Ohm R.A."/>
            <person name="Pangilinan J."/>
            <person name="Pereira M.F."/>
            <person name="Perotto S."/>
            <person name="Peter M."/>
            <person name="Pfister S."/>
            <person name="Riley R."/>
            <person name="Sitrit Y."/>
            <person name="Stielow J.B."/>
            <person name="Szollosi G."/>
            <person name="Zifcakova L."/>
            <person name="Stursova M."/>
            <person name="Spatafora J.W."/>
            <person name="Tedersoo L."/>
            <person name="Vaario L.M."/>
            <person name="Yamada A."/>
            <person name="Yan M."/>
            <person name="Wang P."/>
            <person name="Xu J."/>
            <person name="Bruns T."/>
            <person name="Baldrian P."/>
            <person name="Vilgalys R."/>
            <person name="Dunand C."/>
            <person name="Henrissat B."/>
            <person name="Grigoriev I.V."/>
            <person name="Hibbett D."/>
            <person name="Nagy L.G."/>
            <person name="Martin F.M."/>
        </authorList>
    </citation>
    <scope>NUCLEOTIDE SEQUENCE</scope>
    <source>
        <strain evidence="7">UH-Tt-Lm1</strain>
    </source>
</reference>
<organism evidence="7 8">
    <name type="scientific">Thelephora terrestris</name>
    <dbReference type="NCBI Taxonomy" id="56493"/>
    <lineage>
        <taxon>Eukaryota</taxon>
        <taxon>Fungi</taxon>
        <taxon>Dikarya</taxon>
        <taxon>Basidiomycota</taxon>
        <taxon>Agaricomycotina</taxon>
        <taxon>Agaricomycetes</taxon>
        <taxon>Thelephorales</taxon>
        <taxon>Thelephoraceae</taxon>
        <taxon>Thelephora</taxon>
    </lineage>
</organism>
<comment type="caution">
    <text evidence="7">The sequence shown here is derived from an EMBL/GenBank/DDBJ whole genome shotgun (WGS) entry which is preliminary data.</text>
</comment>
<feature type="region of interest" description="Disordered" evidence="5">
    <location>
        <begin position="703"/>
        <end position="790"/>
    </location>
</feature>
<keyword evidence="3 7" id="KW-0418">Kinase</keyword>
<feature type="domain" description="Protein kinase" evidence="6">
    <location>
        <begin position="96"/>
        <end position="354"/>
    </location>
</feature>
<dbReference type="PRINTS" id="PR00109">
    <property type="entry name" value="TYRKINASE"/>
</dbReference>
<dbReference type="Gene3D" id="1.10.510.10">
    <property type="entry name" value="Transferase(Phosphotransferase) domain 1"/>
    <property type="match status" value="2"/>
</dbReference>
<evidence type="ECO:0000313" key="7">
    <source>
        <dbReference type="EMBL" id="KAF9789442.1"/>
    </source>
</evidence>
<dbReference type="PROSITE" id="PS00108">
    <property type="entry name" value="PROTEIN_KINASE_ST"/>
    <property type="match status" value="2"/>
</dbReference>
<dbReference type="InterPro" id="IPR008271">
    <property type="entry name" value="Ser/Thr_kinase_AS"/>
</dbReference>
<name>A0A9P6HKK6_9AGAM</name>
<evidence type="ECO:0000256" key="1">
    <source>
        <dbReference type="ARBA" id="ARBA00022679"/>
    </source>
</evidence>
<evidence type="ECO:0000313" key="8">
    <source>
        <dbReference type="Proteomes" id="UP000736335"/>
    </source>
</evidence>
<dbReference type="InterPro" id="IPR000719">
    <property type="entry name" value="Prot_kinase_dom"/>
</dbReference>
<feature type="domain" description="Protein kinase" evidence="6">
    <location>
        <begin position="439"/>
        <end position="704"/>
    </location>
</feature>